<evidence type="ECO:0000256" key="1">
    <source>
        <dbReference type="ARBA" id="ARBA00004651"/>
    </source>
</evidence>
<evidence type="ECO:0000256" key="4">
    <source>
        <dbReference type="ARBA" id="ARBA00022692"/>
    </source>
</evidence>
<dbReference type="Pfam" id="PF13440">
    <property type="entry name" value="Polysacc_synt_3"/>
    <property type="match status" value="1"/>
</dbReference>
<feature type="transmembrane region" description="Helical" evidence="7">
    <location>
        <begin position="94"/>
        <end position="114"/>
    </location>
</feature>
<keyword evidence="6 7" id="KW-0472">Membrane</keyword>
<dbReference type="CDD" id="cd13127">
    <property type="entry name" value="MATE_tuaB_like"/>
    <property type="match status" value="1"/>
</dbReference>
<reference evidence="8" key="1">
    <citation type="submission" date="2016-03" db="EMBL/GenBank/DDBJ databases">
        <authorList>
            <person name="Ploux O."/>
        </authorList>
    </citation>
    <scope>NUCLEOTIDE SEQUENCE</scope>
    <source>
        <strain evidence="8">UC10</strain>
    </source>
</reference>
<feature type="transmembrane region" description="Helical" evidence="7">
    <location>
        <begin position="305"/>
        <end position="325"/>
    </location>
</feature>
<feature type="transmembrane region" description="Helical" evidence="7">
    <location>
        <begin position="331"/>
        <end position="348"/>
    </location>
</feature>
<keyword evidence="3" id="KW-1003">Cell membrane</keyword>
<feature type="transmembrane region" description="Helical" evidence="7">
    <location>
        <begin position="164"/>
        <end position="183"/>
    </location>
</feature>
<evidence type="ECO:0000256" key="7">
    <source>
        <dbReference type="SAM" id="Phobius"/>
    </source>
</evidence>
<feature type="transmembrane region" description="Helical" evidence="7">
    <location>
        <begin position="458"/>
        <end position="480"/>
    </location>
</feature>
<dbReference type="AlphaFoldDB" id="A0A1Y5PEW2"/>
<feature type="transmembrane region" description="Helical" evidence="7">
    <location>
        <begin position="28"/>
        <end position="50"/>
    </location>
</feature>
<feature type="transmembrane region" description="Helical" evidence="7">
    <location>
        <begin position="393"/>
        <end position="419"/>
    </location>
</feature>
<keyword evidence="4 7" id="KW-0812">Transmembrane</keyword>
<dbReference type="PANTHER" id="PTHR30250">
    <property type="entry name" value="PST FAMILY PREDICTED COLANIC ACID TRANSPORTER"/>
    <property type="match status" value="1"/>
</dbReference>
<organism evidence="8">
    <name type="scientific">uncultured Mycobacterium sp</name>
    <dbReference type="NCBI Taxonomy" id="171292"/>
    <lineage>
        <taxon>Bacteria</taxon>
        <taxon>Bacillati</taxon>
        <taxon>Actinomycetota</taxon>
        <taxon>Actinomycetes</taxon>
        <taxon>Mycobacteriales</taxon>
        <taxon>Mycobacteriaceae</taxon>
        <taxon>Mycobacterium</taxon>
        <taxon>environmental samples</taxon>
    </lineage>
</organism>
<dbReference type="GO" id="GO:0005886">
    <property type="term" value="C:plasma membrane"/>
    <property type="evidence" value="ECO:0007669"/>
    <property type="project" value="UniProtKB-SubCell"/>
</dbReference>
<evidence type="ECO:0000256" key="3">
    <source>
        <dbReference type="ARBA" id="ARBA00022475"/>
    </source>
</evidence>
<dbReference type="PANTHER" id="PTHR30250:SF10">
    <property type="entry name" value="LIPOPOLYSACCHARIDE BIOSYNTHESIS PROTEIN WZXC"/>
    <property type="match status" value="1"/>
</dbReference>
<evidence type="ECO:0000256" key="6">
    <source>
        <dbReference type="ARBA" id="ARBA00023136"/>
    </source>
</evidence>
<evidence type="ECO:0000313" key="8">
    <source>
        <dbReference type="EMBL" id="SBS75859.1"/>
    </source>
</evidence>
<proteinExistence type="inferred from homology"/>
<comment type="subcellular location">
    <subcellularLocation>
        <location evidence="1">Cell membrane</location>
        <topology evidence="1">Multi-pass membrane protein</topology>
    </subcellularLocation>
</comment>
<accession>A0A1Y5PEW2</accession>
<feature type="transmembrane region" description="Helical" evidence="7">
    <location>
        <begin position="126"/>
        <end position="143"/>
    </location>
</feature>
<comment type="similarity">
    <text evidence="2">Belongs to the polysaccharide synthase family.</text>
</comment>
<name>A0A1Y5PEW2_9MYCO</name>
<dbReference type="EMBL" id="FLQS01000021">
    <property type="protein sequence ID" value="SBS75859.1"/>
    <property type="molecule type" value="Genomic_DNA"/>
</dbReference>
<feature type="transmembrane region" description="Helical" evidence="7">
    <location>
        <begin position="368"/>
        <end position="387"/>
    </location>
</feature>
<sequence length="519" mass="53977">MNKPDDSATEPESAEKSLSDTVLSGGKWLGMAALAQALLQIVVVAVLARLLSPAQFGLAAIAGIFIDLAAGIAALGASQALVQRHDLDVHHIRAAFWISIGTGLSITAALFLASPWLATILGSPEAAPLIAALSGTFTIRALAYVSEGLAARQLNFRILAIRQLASYTIGYGVVGIGSALLGAGAWALVYAQIVEASLIALLLIAAIRFDWRPTRTWSAYRDILGYGTGSSVAQIINSLANQADRAIVSINANPAAVGIYTRALQITNYPYRLIGKVVEDVLFPSFAGVQNDVGRLSSAYYRSTGSIFVVMTPVSVFFCLSAGPLTSVLLGPQWSGVVPLIVAFAVSIPFRSAQRVGGALIRAVGRSWLIAALQVFFFAGTALGALIGIRFGLLGAAIGVTGAVILHYLALTIACVLALELDSGRLLARHFAGLPLAVLAATGAAIGAWATAAGLIDSFVALILSAVISAAVTLSAVLVAPRLMLSTDGQWLATLLLSKGPEKWRTLSVISALSRKIAR</sequence>
<dbReference type="InterPro" id="IPR050833">
    <property type="entry name" value="Poly_Biosynth_Transport"/>
</dbReference>
<feature type="transmembrane region" description="Helical" evidence="7">
    <location>
        <begin position="431"/>
        <end position="452"/>
    </location>
</feature>
<protein>
    <submittedName>
        <fullName evidence="8">Putative Polysaccharide biosynthesis protein</fullName>
    </submittedName>
</protein>
<evidence type="ECO:0000256" key="2">
    <source>
        <dbReference type="ARBA" id="ARBA00007430"/>
    </source>
</evidence>
<keyword evidence="5 7" id="KW-1133">Transmembrane helix</keyword>
<evidence type="ECO:0000256" key="5">
    <source>
        <dbReference type="ARBA" id="ARBA00022989"/>
    </source>
</evidence>
<feature type="transmembrane region" description="Helical" evidence="7">
    <location>
        <begin position="189"/>
        <end position="211"/>
    </location>
</feature>
<feature type="transmembrane region" description="Helical" evidence="7">
    <location>
        <begin position="56"/>
        <end position="82"/>
    </location>
</feature>
<gene>
    <name evidence="8" type="ORF">MHPYR_280027</name>
</gene>